<reference evidence="8 9" key="1">
    <citation type="submission" date="2018-06" db="EMBL/GenBank/DDBJ databases">
        <authorList>
            <consortium name="Pathogen Informatics"/>
            <person name="Doyle S."/>
        </authorList>
    </citation>
    <scope>NUCLEOTIDE SEQUENCE [LARGE SCALE GENOMIC DNA]</scope>
    <source>
        <strain evidence="8 9">NCTC13160</strain>
    </source>
</reference>
<dbReference type="AlphaFoldDB" id="A0A378YMX7"/>
<feature type="region of interest" description="Disordered" evidence="6">
    <location>
        <begin position="27"/>
        <end position="55"/>
    </location>
</feature>
<feature type="coiled-coil region" evidence="5">
    <location>
        <begin position="137"/>
        <end position="179"/>
    </location>
</feature>
<dbReference type="EMBL" id="UGSG01000001">
    <property type="protein sequence ID" value="SUA78494.1"/>
    <property type="molecule type" value="Genomic_DNA"/>
</dbReference>
<evidence type="ECO:0000313" key="9">
    <source>
        <dbReference type="Proteomes" id="UP000254573"/>
    </source>
</evidence>
<dbReference type="GO" id="GO:0033644">
    <property type="term" value="C:host cell membrane"/>
    <property type="evidence" value="ECO:0007669"/>
    <property type="project" value="UniProtKB-SubCell"/>
</dbReference>
<comment type="subcellular location">
    <subcellularLocation>
        <location evidence="1">Host membrane</location>
    </subcellularLocation>
</comment>
<proteinExistence type="inferred from homology"/>
<protein>
    <submittedName>
        <fullName evidence="8">Secretion system effector C</fullName>
    </submittedName>
</protein>
<dbReference type="STRING" id="93220.A6P55_10330"/>
<organism evidence="8 9">
    <name type="scientific">Pandoraea pnomenusa</name>
    <dbReference type="NCBI Taxonomy" id="93220"/>
    <lineage>
        <taxon>Bacteria</taxon>
        <taxon>Pseudomonadati</taxon>
        <taxon>Pseudomonadota</taxon>
        <taxon>Betaproteobacteria</taxon>
        <taxon>Burkholderiales</taxon>
        <taxon>Burkholderiaceae</taxon>
        <taxon>Pandoraea</taxon>
    </lineage>
</organism>
<dbReference type="Proteomes" id="UP000254573">
    <property type="component" value="Unassembled WGS sequence"/>
</dbReference>
<dbReference type="Pfam" id="PF04888">
    <property type="entry name" value="SseC"/>
    <property type="match status" value="1"/>
</dbReference>
<accession>A0A378YMX7</accession>
<feature type="domain" description="Translocator protein BipB-like C-terminal" evidence="7">
    <location>
        <begin position="126"/>
        <end position="353"/>
    </location>
</feature>
<sequence>MITIGAAVANSRTTWLADAPGCASPPALPSGLTAPLAPGSMPDAGGTSRRPHGRGDWLGPEDFLPDAPAGVDWHDADDAFARVLQRLHLMSGALAANGVRPDGQFGVTDLESVETLDPSTLVMVASMIAMQALGDTAKSTQTALALLAERQEKLRQEDIQKFREQMDAMTADADKARKGGVFGAIFDWITAAIDLVVGVVKVVTGVLTMNPLMIAGGIADVGAGIAGIGSAVCKTMALIDPKHAEYYEQEAAKWGHAQMAFQALGMVVGFGTSVRGFLASRSVTKAATRAFKGGAGEALTQAVKAGDDAAVSAIRARVVSEVSYQVGMEVGKRVGRSLAQCGTRTARQLARRGFNRMAEQFTQQMVEQMVSRAFDNVVKSTAKQVAKGVAVRAADVTRAFGSQAASQGRRAILRGMWSLSAVLRGAMVAGRDITAGAIGIQRAKLQREARDLQVETTWLQFLMEMNGDDKRRLAQRMQALSAQQGDAAQTASEAVASTGALRIRIAASMA</sequence>
<evidence type="ECO:0000259" key="7">
    <source>
        <dbReference type="Pfam" id="PF04888"/>
    </source>
</evidence>
<evidence type="ECO:0000256" key="4">
    <source>
        <dbReference type="ARBA" id="ARBA00035640"/>
    </source>
</evidence>
<gene>
    <name evidence="8" type="primary">sseC</name>
    <name evidence="8" type="ORF">NCTC13160_02635</name>
</gene>
<evidence type="ECO:0000256" key="6">
    <source>
        <dbReference type="SAM" id="MobiDB-lite"/>
    </source>
</evidence>
<keyword evidence="2" id="KW-1043">Host membrane</keyword>
<keyword evidence="3" id="KW-0843">Virulence</keyword>
<evidence type="ECO:0000256" key="1">
    <source>
        <dbReference type="ARBA" id="ARBA00004551"/>
    </source>
</evidence>
<evidence type="ECO:0000256" key="5">
    <source>
        <dbReference type="SAM" id="Coils"/>
    </source>
</evidence>
<dbReference type="OrthoDB" id="6479672at2"/>
<evidence type="ECO:0000313" key="8">
    <source>
        <dbReference type="EMBL" id="SUA78494.1"/>
    </source>
</evidence>
<comment type="similarity">
    <text evidence="4">Belongs to the SctE/SipB/YopB family.</text>
</comment>
<dbReference type="RefSeq" id="WP_081326786.1">
    <property type="nucleotide sequence ID" value="NZ_CP009553.3"/>
</dbReference>
<keyword evidence="2" id="KW-0472">Membrane</keyword>
<dbReference type="InterPro" id="IPR006972">
    <property type="entry name" value="BipB-like_C"/>
</dbReference>
<name>A0A378YMX7_9BURK</name>
<evidence type="ECO:0000256" key="2">
    <source>
        <dbReference type="ARBA" id="ARBA00022870"/>
    </source>
</evidence>
<keyword evidence="5" id="KW-0175">Coiled coil</keyword>
<evidence type="ECO:0000256" key="3">
    <source>
        <dbReference type="ARBA" id="ARBA00023026"/>
    </source>
</evidence>